<reference evidence="1" key="2">
    <citation type="journal article" date="2015" name="Fish Shellfish Immunol.">
        <title>Early steps in the European eel (Anguilla anguilla)-Vibrio vulnificus interaction in the gills: Role of the RtxA13 toxin.</title>
        <authorList>
            <person name="Callol A."/>
            <person name="Pajuelo D."/>
            <person name="Ebbesson L."/>
            <person name="Teles M."/>
            <person name="MacKenzie S."/>
            <person name="Amaro C."/>
        </authorList>
    </citation>
    <scope>NUCLEOTIDE SEQUENCE</scope>
</reference>
<organism evidence="1">
    <name type="scientific">Anguilla anguilla</name>
    <name type="common">European freshwater eel</name>
    <name type="synonym">Muraena anguilla</name>
    <dbReference type="NCBI Taxonomy" id="7936"/>
    <lineage>
        <taxon>Eukaryota</taxon>
        <taxon>Metazoa</taxon>
        <taxon>Chordata</taxon>
        <taxon>Craniata</taxon>
        <taxon>Vertebrata</taxon>
        <taxon>Euteleostomi</taxon>
        <taxon>Actinopterygii</taxon>
        <taxon>Neopterygii</taxon>
        <taxon>Teleostei</taxon>
        <taxon>Anguilliformes</taxon>
        <taxon>Anguillidae</taxon>
        <taxon>Anguilla</taxon>
    </lineage>
</organism>
<evidence type="ECO:0000313" key="1">
    <source>
        <dbReference type="EMBL" id="JAH92759.1"/>
    </source>
</evidence>
<sequence length="43" mass="5017">MLKYKKIVYFAHDKMHQNVYAYDPDGHHGLYKGKAIPVPSEII</sequence>
<protein>
    <submittedName>
        <fullName evidence="1">Uncharacterized protein</fullName>
    </submittedName>
</protein>
<dbReference type="EMBL" id="GBXM01015818">
    <property type="protein sequence ID" value="JAH92759.1"/>
    <property type="molecule type" value="Transcribed_RNA"/>
</dbReference>
<proteinExistence type="predicted"/>
<reference evidence="1" key="1">
    <citation type="submission" date="2014-11" db="EMBL/GenBank/DDBJ databases">
        <authorList>
            <person name="Amaro Gonzalez C."/>
        </authorList>
    </citation>
    <scope>NUCLEOTIDE SEQUENCE</scope>
</reference>
<name>A0A0E9WQT0_ANGAN</name>
<accession>A0A0E9WQT0</accession>
<dbReference type="AlphaFoldDB" id="A0A0E9WQT0"/>